<dbReference type="InterPro" id="IPR011990">
    <property type="entry name" value="TPR-like_helical_dom_sf"/>
</dbReference>
<name>W2M8F1_PHYNI</name>
<dbReference type="Gene3D" id="1.25.40.10">
    <property type="entry name" value="Tetratricopeptide repeat domain"/>
    <property type="match status" value="1"/>
</dbReference>
<dbReference type="AlphaFoldDB" id="W2M8F1"/>
<accession>W2M8F1</accession>
<organism evidence="1">
    <name type="scientific">Phytophthora nicotianae</name>
    <name type="common">Potato buckeye rot agent</name>
    <name type="synonym">Phytophthora parasitica</name>
    <dbReference type="NCBI Taxonomy" id="4792"/>
    <lineage>
        <taxon>Eukaryota</taxon>
        <taxon>Sar</taxon>
        <taxon>Stramenopiles</taxon>
        <taxon>Oomycota</taxon>
        <taxon>Peronosporomycetes</taxon>
        <taxon>Peronosporales</taxon>
        <taxon>Peronosporaceae</taxon>
        <taxon>Phytophthora</taxon>
    </lineage>
</organism>
<sequence length="404" mass="45350">MDLATTLKQFEEIQGSGVEHTVPLKHFARLKLFSVLRMKKEFELILTEFNSHHREKSVDSTSWMFAGALEAATILGRQEGVKDVFQQLLGIEEEVEVSGESVYQTLLETQERGLKLSDFACRTLGYTFTFDEYKSVVAVCSGDKRWSDVIQVYEEMPVFQLDKITLARLKLRTGQFDVLLALANDMPRQGLKWDQSVYKIVALAYIRNGSIDKAQYDYALEMFKTLMGDGAPGAWAYVKALNAAVNVKSHSSVIEILRHMQGHESQVLTPPSNTLNSLLAGSVDICNAHKTGKPFPYQVSMSVEAKQFSEVLSLAADATDQGLKLTPSMCRCVVLAHICSGSMQQARQLLDGNAERMQNSNINVNVEDWLMALDLALQLPDRAIYWELRTLLRLHGKVSLSEFR</sequence>
<evidence type="ECO:0008006" key="2">
    <source>
        <dbReference type="Google" id="ProtNLM"/>
    </source>
</evidence>
<dbReference type="EMBL" id="KI696478">
    <property type="protein sequence ID" value="ETM31779.1"/>
    <property type="molecule type" value="Genomic_DNA"/>
</dbReference>
<dbReference type="Proteomes" id="UP000054532">
    <property type="component" value="Unassembled WGS sequence"/>
</dbReference>
<dbReference type="VEuPathDB" id="FungiDB:PPTG_06286"/>
<protein>
    <recommendedName>
        <fullName evidence="2">Pentacotripeptide-repeat region of PRORP domain-containing protein</fullName>
    </recommendedName>
</protein>
<gene>
    <name evidence="1" type="ORF">L914_20702</name>
</gene>
<dbReference type="PANTHER" id="PTHR47930">
    <property type="entry name" value="YALI0C12947P"/>
    <property type="match status" value="1"/>
</dbReference>
<evidence type="ECO:0000313" key="1">
    <source>
        <dbReference type="EMBL" id="ETM31779.1"/>
    </source>
</evidence>
<dbReference type="PANTHER" id="PTHR47930:SF2">
    <property type="entry name" value="PENTATRICOPEPTIDE REPEAT PROTEIN (AFU_ORTHOLOGUE AFUA_8G04250)"/>
    <property type="match status" value="1"/>
</dbReference>
<proteinExistence type="predicted"/>
<reference evidence="1" key="1">
    <citation type="submission" date="2013-11" db="EMBL/GenBank/DDBJ databases">
        <title>The Genome Sequence of Phytophthora parasitica IAC_01/95.</title>
        <authorList>
            <consortium name="The Broad Institute Genomics Platform"/>
            <person name="Russ C."/>
            <person name="Tyler B."/>
            <person name="Panabieres F."/>
            <person name="Shan W."/>
            <person name="Tripathy S."/>
            <person name="Grunwald N."/>
            <person name="Machado M."/>
            <person name="Johnson C.S."/>
            <person name="Arredondo F."/>
            <person name="Hong C."/>
            <person name="Coffey M."/>
            <person name="Young S.K."/>
            <person name="Zeng Q."/>
            <person name="Gargeya S."/>
            <person name="Fitzgerald M."/>
            <person name="Abouelleil A."/>
            <person name="Alvarado L."/>
            <person name="Chapman S.B."/>
            <person name="Gainer-Dewar J."/>
            <person name="Goldberg J."/>
            <person name="Griggs A."/>
            <person name="Gujja S."/>
            <person name="Hansen M."/>
            <person name="Howarth C."/>
            <person name="Imamovic A."/>
            <person name="Ireland A."/>
            <person name="Larimer J."/>
            <person name="McCowan C."/>
            <person name="Murphy C."/>
            <person name="Pearson M."/>
            <person name="Poon T.W."/>
            <person name="Priest M."/>
            <person name="Roberts A."/>
            <person name="Saif S."/>
            <person name="Shea T."/>
            <person name="Sykes S."/>
            <person name="Wortman J."/>
            <person name="Nusbaum C."/>
            <person name="Birren B."/>
        </authorList>
    </citation>
    <scope>NUCLEOTIDE SEQUENCE [LARGE SCALE GENOMIC DNA]</scope>
    <source>
        <strain evidence="1">IAC_01/95</strain>
    </source>
</reference>